<keyword evidence="2" id="KW-0012">Acyltransferase</keyword>
<dbReference type="EMBL" id="CACRTZ010000029">
    <property type="protein sequence ID" value="VYU51781.1"/>
    <property type="molecule type" value="Genomic_DNA"/>
</dbReference>
<dbReference type="AlphaFoldDB" id="A0A6N3FI76"/>
<evidence type="ECO:0000256" key="2">
    <source>
        <dbReference type="ARBA" id="ARBA00023315"/>
    </source>
</evidence>
<dbReference type="PANTHER" id="PTHR43877">
    <property type="entry name" value="AMINOALKYLPHOSPHONATE N-ACETYLTRANSFERASE-RELATED-RELATED"/>
    <property type="match status" value="1"/>
</dbReference>
<feature type="domain" description="N-acetyltransferase" evidence="3">
    <location>
        <begin position="2"/>
        <end position="169"/>
    </location>
</feature>
<evidence type="ECO:0000256" key="1">
    <source>
        <dbReference type="ARBA" id="ARBA00022679"/>
    </source>
</evidence>
<dbReference type="GO" id="GO:0016747">
    <property type="term" value="F:acyltransferase activity, transferring groups other than amino-acyl groups"/>
    <property type="evidence" value="ECO:0007669"/>
    <property type="project" value="InterPro"/>
</dbReference>
<evidence type="ECO:0000313" key="4">
    <source>
        <dbReference type="EMBL" id="VYU51781.1"/>
    </source>
</evidence>
<dbReference type="SUPFAM" id="SSF55729">
    <property type="entry name" value="Acyl-CoA N-acyltransferases (Nat)"/>
    <property type="match status" value="1"/>
</dbReference>
<dbReference type="InterPro" id="IPR050832">
    <property type="entry name" value="Bact_Acetyltransf"/>
</dbReference>
<keyword evidence="1 4" id="KW-0808">Transferase</keyword>
<protein>
    <submittedName>
        <fullName evidence="4">Acetyltransferase (GNAT) family protein</fullName>
    </submittedName>
</protein>
<dbReference type="InterPro" id="IPR016181">
    <property type="entry name" value="Acyl_CoA_acyltransferase"/>
</dbReference>
<reference evidence="4" key="1">
    <citation type="submission" date="2019-11" db="EMBL/GenBank/DDBJ databases">
        <authorList>
            <person name="Feng L."/>
        </authorList>
    </citation>
    <scope>NUCLEOTIDE SEQUENCE</scope>
    <source>
        <strain evidence="4">EMassiliensisLFYP7</strain>
    </source>
</reference>
<dbReference type="CDD" id="cd04301">
    <property type="entry name" value="NAT_SF"/>
    <property type="match status" value="1"/>
</dbReference>
<dbReference type="RefSeq" id="WP_156566423.1">
    <property type="nucleotide sequence ID" value="NZ_CACRTZ010000029.1"/>
</dbReference>
<dbReference type="PROSITE" id="PS51186">
    <property type="entry name" value="GNAT"/>
    <property type="match status" value="1"/>
</dbReference>
<accession>A0A6N3FI76</accession>
<dbReference type="Gene3D" id="3.40.630.30">
    <property type="match status" value="1"/>
</dbReference>
<gene>
    <name evidence="4" type="ORF">EMLFYP7_02674</name>
</gene>
<dbReference type="Pfam" id="PF00583">
    <property type="entry name" value="Acetyltransf_1"/>
    <property type="match status" value="1"/>
</dbReference>
<dbReference type="InterPro" id="IPR000182">
    <property type="entry name" value="GNAT_dom"/>
</dbReference>
<name>A0A6N3FI76_9ENTR</name>
<sequence length="169" mass="19250">MLTIHKAQPEDAGLLHQMGYTSYRHHFAHLWHEKQEMEAFLEQEYALPVLDQSLRDAACCWLIAATDKPVGFAKFSFRQPVTPQGPAGTLLHKLYFLPGMTGKSYGERLFEAVVCQARARGEAFLWLEVLAANPQARRFYERQGLRHLHDTVFGSASQQSTLHILGREI</sequence>
<organism evidence="4">
    <name type="scientific">Phytobacter massiliensis</name>
    <dbReference type="NCBI Taxonomy" id="1485952"/>
    <lineage>
        <taxon>Bacteria</taxon>
        <taxon>Pseudomonadati</taxon>
        <taxon>Pseudomonadota</taxon>
        <taxon>Gammaproteobacteria</taxon>
        <taxon>Enterobacterales</taxon>
        <taxon>Enterobacteriaceae</taxon>
        <taxon>Phytobacter</taxon>
    </lineage>
</organism>
<proteinExistence type="predicted"/>
<evidence type="ECO:0000259" key="3">
    <source>
        <dbReference type="PROSITE" id="PS51186"/>
    </source>
</evidence>